<proteinExistence type="predicted"/>
<evidence type="ECO:0000313" key="3">
    <source>
        <dbReference type="Proteomes" id="UP000243205"/>
    </source>
</evidence>
<keyword evidence="1" id="KW-0472">Membrane</keyword>
<keyword evidence="3" id="KW-1185">Reference proteome</keyword>
<accession>A0A1G6YIY3</accession>
<name>A0A1G6YIY3_9BACT</name>
<dbReference type="EMBL" id="FNAQ01000002">
    <property type="protein sequence ID" value="SDD90338.1"/>
    <property type="molecule type" value="Genomic_DNA"/>
</dbReference>
<gene>
    <name evidence="2" type="ORF">SAMN05661003_10270</name>
</gene>
<protein>
    <submittedName>
        <fullName evidence="2">Cell division protein FtsL</fullName>
    </submittedName>
</protein>
<evidence type="ECO:0000256" key="1">
    <source>
        <dbReference type="SAM" id="Phobius"/>
    </source>
</evidence>
<dbReference type="GO" id="GO:0051301">
    <property type="term" value="P:cell division"/>
    <property type="evidence" value="ECO:0007669"/>
    <property type="project" value="UniProtKB-KW"/>
</dbReference>
<dbReference type="AlphaFoldDB" id="A0A1G6YIY3"/>
<organism evidence="2 3">
    <name type="scientific">Desulfuromonas thiophila</name>
    <dbReference type="NCBI Taxonomy" id="57664"/>
    <lineage>
        <taxon>Bacteria</taxon>
        <taxon>Pseudomonadati</taxon>
        <taxon>Thermodesulfobacteriota</taxon>
        <taxon>Desulfuromonadia</taxon>
        <taxon>Desulfuromonadales</taxon>
        <taxon>Desulfuromonadaceae</taxon>
        <taxon>Desulfuromonas</taxon>
    </lineage>
</organism>
<keyword evidence="2" id="KW-0131">Cell cycle</keyword>
<keyword evidence="1" id="KW-0812">Transmembrane</keyword>
<keyword evidence="2" id="KW-0132">Cell division</keyword>
<dbReference type="STRING" id="57664.SAMN05661003_10270"/>
<feature type="transmembrane region" description="Helical" evidence="1">
    <location>
        <begin position="20"/>
        <end position="38"/>
    </location>
</feature>
<sequence>MLDLTWSPLGISGVRPRVASVLGAIVVALAIGLFHVWLSMEVTRSQYEVSGLEKQIRQMRYDNKELEVAVARYSNPAHVRQQAMERLGLRVPAAHQVVTIQPETL</sequence>
<reference evidence="3" key="1">
    <citation type="submission" date="2016-10" db="EMBL/GenBank/DDBJ databases">
        <authorList>
            <person name="Varghese N."/>
            <person name="Submissions S."/>
        </authorList>
    </citation>
    <scope>NUCLEOTIDE SEQUENCE [LARGE SCALE GENOMIC DNA]</scope>
    <source>
        <strain evidence="3">DSM 8987</strain>
    </source>
</reference>
<dbReference type="OrthoDB" id="5402260at2"/>
<evidence type="ECO:0000313" key="2">
    <source>
        <dbReference type="EMBL" id="SDD90338.1"/>
    </source>
</evidence>
<keyword evidence="1" id="KW-1133">Transmembrane helix</keyword>
<dbReference type="RefSeq" id="WP_143012068.1">
    <property type="nucleotide sequence ID" value="NZ_CALFZY010000007.1"/>
</dbReference>
<dbReference type="Proteomes" id="UP000243205">
    <property type="component" value="Unassembled WGS sequence"/>
</dbReference>